<dbReference type="OrthoDB" id="21243at2759"/>
<evidence type="ECO:0000256" key="6">
    <source>
        <dbReference type="ARBA" id="ARBA00022840"/>
    </source>
</evidence>
<keyword evidence="14" id="KW-1185">Reference proteome</keyword>
<dbReference type="EC" id="6.1.1.6" evidence="2"/>
<keyword evidence="5" id="KW-0547">Nucleotide-binding</keyword>
<dbReference type="Gene3D" id="2.40.50.140">
    <property type="entry name" value="Nucleic acid-binding proteins"/>
    <property type="match status" value="1"/>
</dbReference>
<evidence type="ECO:0000256" key="8">
    <source>
        <dbReference type="ARBA" id="ARBA00023146"/>
    </source>
</evidence>
<dbReference type="InterPro" id="IPR045864">
    <property type="entry name" value="aa-tRNA-synth_II/BPL/LPL"/>
</dbReference>
<keyword evidence="3" id="KW-0436">Ligase</keyword>
<keyword evidence="8" id="KW-0030">Aminoacyl-tRNA synthetase</keyword>
<evidence type="ECO:0000313" key="13">
    <source>
        <dbReference type="EMBL" id="KAE8036927.1"/>
    </source>
</evidence>
<feature type="region of interest" description="Disordered" evidence="11">
    <location>
        <begin position="40"/>
        <end position="62"/>
    </location>
</feature>
<dbReference type="GO" id="GO:0046872">
    <property type="term" value="F:metal ion binding"/>
    <property type="evidence" value="ECO:0007669"/>
    <property type="project" value="UniProtKB-KW"/>
</dbReference>
<evidence type="ECO:0000256" key="5">
    <source>
        <dbReference type="ARBA" id="ARBA00022741"/>
    </source>
</evidence>
<dbReference type="PRINTS" id="PR00982">
    <property type="entry name" value="TRNASYNTHLYS"/>
</dbReference>
<evidence type="ECO:0000256" key="3">
    <source>
        <dbReference type="ARBA" id="ARBA00022598"/>
    </source>
</evidence>
<evidence type="ECO:0000256" key="1">
    <source>
        <dbReference type="ARBA" id="ARBA00008226"/>
    </source>
</evidence>
<evidence type="ECO:0000256" key="2">
    <source>
        <dbReference type="ARBA" id="ARBA00013166"/>
    </source>
</evidence>
<dbReference type="Pfam" id="PF01336">
    <property type="entry name" value="tRNA_anti-codon"/>
    <property type="match status" value="1"/>
</dbReference>
<dbReference type="InterPro" id="IPR012340">
    <property type="entry name" value="NA-bd_OB-fold"/>
</dbReference>
<evidence type="ECO:0000256" key="7">
    <source>
        <dbReference type="ARBA" id="ARBA00022917"/>
    </source>
</evidence>
<evidence type="ECO:0000256" key="9">
    <source>
        <dbReference type="ARBA" id="ARBA00030563"/>
    </source>
</evidence>
<keyword evidence="6" id="KW-0067">ATP-binding</keyword>
<dbReference type="SUPFAM" id="SSF55681">
    <property type="entry name" value="Class II aaRS and biotin synthetases"/>
    <property type="match status" value="1"/>
</dbReference>
<dbReference type="GO" id="GO:0005524">
    <property type="term" value="F:ATP binding"/>
    <property type="evidence" value="ECO:0007669"/>
    <property type="project" value="UniProtKB-KW"/>
</dbReference>
<dbReference type="InterPro" id="IPR004365">
    <property type="entry name" value="NA-bd_OB_tRNA"/>
</dbReference>
<dbReference type="InterPro" id="IPR044136">
    <property type="entry name" value="Lys-tRNA-ligase_II_N"/>
</dbReference>
<dbReference type="GO" id="GO:0006430">
    <property type="term" value="P:lysyl-tRNA aminoacylation"/>
    <property type="evidence" value="ECO:0007669"/>
    <property type="project" value="InterPro"/>
</dbReference>
<dbReference type="FunFam" id="3.30.930.10:FF:000162">
    <property type="entry name" value="Lysyl-tRNA synthetase"/>
    <property type="match status" value="1"/>
</dbReference>
<dbReference type="CDD" id="cd04322">
    <property type="entry name" value="LysRS_N"/>
    <property type="match status" value="1"/>
</dbReference>
<evidence type="ECO:0000313" key="14">
    <source>
        <dbReference type="Proteomes" id="UP000327013"/>
    </source>
</evidence>
<evidence type="ECO:0000256" key="11">
    <source>
        <dbReference type="SAM" id="MobiDB-lite"/>
    </source>
</evidence>
<dbReference type="EMBL" id="CM017324">
    <property type="protein sequence ID" value="KAE8036927.1"/>
    <property type="molecule type" value="Genomic_DNA"/>
</dbReference>
<evidence type="ECO:0000259" key="12">
    <source>
        <dbReference type="PROSITE" id="PS50862"/>
    </source>
</evidence>
<protein>
    <recommendedName>
        <fullName evidence="2">lysine--tRNA ligase</fullName>
        <ecNumber evidence="2">6.1.1.6</ecNumber>
    </recommendedName>
    <alternativeName>
        <fullName evidence="9">Lysyl-tRNA synthetase</fullName>
    </alternativeName>
</protein>
<comment type="catalytic activity">
    <reaction evidence="10">
        <text>tRNA(Lys) + L-lysine + ATP = L-lysyl-tRNA(Lys) + AMP + diphosphate</text>
        <dbReference type="Rhea" id="RHEA:20792"/>
        <dbReference type="Rhea" id="RHEA-COMP:9696"/>
        <dbReference type="Rhea" id="RHEA-COMP:9697"/>
        <dbReference type="ChEBI" id="CHEBI:30616"/>
        <dbReference type="ChEBI" id="CHEBI:32551"/>
        <dbReference type="ChEBI" id="CHEBI:33019"/>
        <dbReference type="ChEBI" id="CHEBI:78442"/>
        <dbReference type="ChEBI" id="CHEBI:78529"/>
        <dbReference type="ChEBI" id="CHEBI:456215"/>
        <dbReference type="EC" id="6.1.1.6"/>
    </reaction>
</comment>
<reference evidence="13 14" key="1">
    <citation type="submission" date="2019-06" db="EMBL/GenBank/DDBJ databases">
        <title>A chromosomal-level reference genome of Carpinus fangiana (Coryloideae, Betulaceae).</title>
        <authorList>
            <person name="Yang X."/>
            <person name="Wang Z."/>
            <person name="Zhang L."/>
            <person name="Hao G."/>
            <person name="Liu J."/>
            <person name="Yang Y."/>
        </authorList>
    </citation>
    <scope>NUCLEOTIDE SEQUENCE [LARGE SCALE GENOMIC DNA]</scope>
    <source>
        <strain evidence="13">Cfa_2016G</strain>
        <tissue evidence="13">Leaf</tissue>
    </source>
</reference>
<dbReference type="InterPro" id="IPR006195">
    <property type="entry name" value="aa-tRNA-synth_II"/>
</dbReference>
<dbReference type="InterPro" id="IPR004364">
    <property type="entry name" value="Aa-tRNA-synt_II"/>
</dbReference>
<accession>A0A660KKN8</accession>
<dbReference type="PANTHER" id="PTHR42918">
    <property type="entry name" value="LYSYL-TRNA SYNTHETASE"/>
    <property type="match status" value="1"/>
</dbReference>
<gene>
    <name evidence="13" type="ORF">FH972_009558</name>
</gene>
<dbReference type="Pfam" id="PF00152">
    <property type="entry name" value="tRNA-synt_2"/>
    <property type="match status" value="2"/>
</dbReference>
<evidence type="ECO:0000256" key="10">
    <source>
        <dbReference type="ARBA" id="ARBA00048573"/>
    </source>
</evidence>
<keyword evidence="4" id="KW-0479">Metal-binding</keyword>
<dbReference type="PANTHER" id="PTHR42918:SF15">
    <property type="entry name" value="LYSINE--TRNA LIGASE, CHLOROPLASTIC_MITOCHONDRIAL"/>
    <property type="match status" value="1"/>
</dbReference>
<keyword evidence="7" id="KW-0648">Protein biosynthesis</keyword>
<feature type="compositionally biased region" description="Low complexity" evidence="11">
    <location>
        <begin position="40"/>
        <end position="58"/>
    </location>
</feature>
<dbReference type="FunFam" id="2.40.50.140:FF:000024">
    <property type="entry name" value="Lysine--tRNA ligase"/>
    <property type="match status" value="1"/>
</dbReference>
<dbReference type="Gene3D" id="3.30.930.10">
    <property type="entry name" value="Bira Bifunctional Protein, Domain 2"/>
    <property type="match status" value="2"/>
</dbReference>
<dbReference type="GO" id="GO:0005829">
    <property type="term" value="C:cytosol"/>
    <property type="evidence" value="ECO:0007669"/>
    <property type="project" value="TreeGrafter"/>
</dbReference>
<dbReference type="PROSITE" id="PS50862">
    <property type="entry name" value="AA_TRNA_LIGASE_II"/>
    <property type="match status" value="1"/>
</dbReference>
<dbReference type="AlphaFoldDB" id="A0A660KKN8"/>
<dbReference type="GO" id="GO:0005739">
    <property type="term" value="C:mitochondrion"/>
    <property type="evidence" value="ECO:0007669"/>
    <property type="project" value="TreeGrafter"/>
</dbReference>
<dbReference type="SUPFAM" id="SSF50249">
    <property type="entry name" value="Nucleic acid-binding proteins"/>
    <property type="match status" value="1"/>
</dbReference>
<proteinExistence type="inferred from homology"/>
<dbReference type="GO" id="GO:0000049">
    <property type="term" value="F:tRNA binding"/>
    <property type="evidence" value="ECO:0007669"/>
    <property type="project" value="TreeGrafter"/>
</dbReference>
<evidence type="ECO:0000256" key="4">
    <source>
        <dbReference type="ARBA" id="ARBA00022723"/>
    </source>
</evidence>
<feature type="domain" description="Aminoacyl-transfer RNA synthetases class-II family profile" evidence="12">
    <location>
        <begin position="232"/>
        <end position="528"/>
    </location>
</feature>
<feature type="compositionally biased region" description="Basic and acidic residues" evidence="11">
    <location>
        <begin position="468"/>
        <end position="479"/>
    </location>
</feature>
<dbReference type="GO" id="GO:0004824">
    <property type="term" value="F:lysine-tRNA ligase activity"/>
    <property type="evidence" value="ECO:0007669"/>
    <property type="project" value="UniProtKB-EC"/>
</dbReference>
<name>A0A660KKN8_9ROSI</name>
<dbReference type="Proteomes" id="UP000327013">
    <property type="component" value="Chromosome 4"/>
</dbReference>
<feature type="region of interest" description="Disordered" evidence="11">
    <location>
        <begin position="453"/>
        <end position="481"/>
    </location>
</feature>
<sequence length="534" mass="60436">MEALKVTSWQPLRRFFRFATNPTSSARLLLVRCSSSSSPAAAATAGRNRRSSSSSSSTSDRDAIRAIRLKKVEELRTKGLEPYAYKWDRTHTANQLQDMYKHLGNGEESNSEGDRVSIAGRIVARRAFGKLAFLTLRDDSGTIQLYCEKERLVDDHFDQLKTLVDIGDILGASGSIKRTEKGELSVYVNSFAILTKSLLPLPDKYHGLTDVDKRYRQRYVDMIANPEVADIFRKRAKIVSEIRKTVESLGFVEVETPVLQGAAGGAEARPFVTYHNSLGRDLYLRIATELHLKRMLFLINGNSSSFSQRNVMLRPILVASIVFTCEHAADCFTCLELLWKQQMGNDASLQSYMIVTVSLSCDFEPEYIFWLDLYPNLVYFWHSRAFILYEIIRFRPLLLMANLSQLVSFDVSYTGHAGLTERFELFICGRELANAFSELTDPMDQRGRLEEQVRQHNEKRAAAPVETHGVEERENKNEDDSYEVTLDDDFLTALEYGMPPASGMGLGIDRLVMLLTNSASIRDVIAFPVLKIQQ</sequence>
<comment type="similarity">
    <text evidence="1">Belongs to the class-II aminoacyl-tRNA synthetase family.</text>
</comment>
<dbReference type="InterPro" id="IPR018149">
    <property type="entry name" value="Lys-tRNA-synth_II_C"/>
</dbReference>
<organism evidence="13 14">
    <name type="scientific">Carpinus fangiana</name>
    <dbReference type="NCBI Taxonomy" id="176857"/>
    <lineage>
        <taxon>Eukaryota</taxon>
        <taxon>Viridiplantae</taxon>
        <taxon>Streptophyta</taxon>
        <taxon>Embryophyta</taxon>
        <taxon>Tracheophyta</taxon>
        <taxon>Spermatophyta</taxon>
        <taxon>Magnoliopsida</taxon>
        <taxon>eudicotyledons</taxon>
        <taxon>Gunneridae</taxon>
        <taxon>Pentapetalae</taxon>
        <taxon>rosids</taxon>
        <taxon>fabids</taxon>
        <taxon>Fagales</taxon>
        <taxon>Betulaceae</taxon>
        <taxon>Carpinus</taxon>
    </lineage>
</organism>